<proteinExistence type="predicted"/>
<organism evidence="2 3">
    <name type="scientific">Brevibacillus formosus</name>
    <dbReference type="NCBI Taxonomy" id="54913"/>
    <lineage>
        <taxon>Bacteria</taxon>
        <taxon>Bacillati</taxon>
        <taxon>Bacillota</taxon>
        <taxon>Bacilli</taxon>
        <taxon>Bacillales</taxon>
        <taxon>Paenibacillaceae</taxon>
        <taxon>Brevibacillus</taxon>
    </lineage>
</organism>
<dbReference type="KEGG" id="bfm:BP422_13200"/>
<sequence length="65" mass="7729">MFGSLIDLEDLLNPRGYTKWYWAALIVPLAWLFYGLLCIVYFGNIVGFLVVWLVSRPVKWFRKFI</sequence>
<name>A0A220MIM9_9BACL</name>
<evidence type="ECO:0000313" key="3">
    <source>
        <dbReference type="Proteomes" id="UP000197781"/>
    </source>
</evidence>
<feature type="transmembrane region" description="Helical" evidence="1">
    <location>
        <begin position="20"/>
        <end position="53"/>
    </location>
</feature>
<protein>
    <submittedName>
        <fullName evidence="2">Uncharacterized protein</fullName>
    </submittedName>
</protein>
<dbReference type="EMBL" id="CP018145">
    <property type="protein sequence ID" value="ASJ54430.1"/>
    <property type="molecule type" value="Genomic_DNA"/>
</dbReference>
<accession>A0A220MIM9</accession>
<dbReference type="Proteomes" id="UP000197781">
    <property type="component" value="Chromosome"/>
</dbReference>
<evidence type="ECO:0000256" key="1">
    <source>
        <dbReference type="SAM" id="Phobius"/>
    </source>
</evidence>
<dbReference type="AlphaFoldDB" id="A0A220MIM9"/>
<keyword evidence="1" id="KW-0812">Transmembrane</keyword>
<gene>
    <name evidence="2" type="ORF">BP422_13200</name>
</gene>
<reference evidence="2 3" key="1">
    <citation type="submission" date="2016-11" db="EMBL/GenBank/DDBJ databases">
        <authorList>
            <person name="Jaros S."/>
            <person name="Januszkiewicz K."/>
            <person name="Wedrychowicz H."/>
        </authorList>
    </citation>
    <scope>NUCLEOTIDE SEQUENCE [LARGE SCALE GENOMIC DNA]</scope>
    <source>
        <strain evidence="2 3">NF2</strain>
    </source>
</reference>
<keyword evidence="1" id="KW-1133">Transmembrane helix</keyword>
<keyword evidence="1" id="KW-0472">Membrane</keyword>
<evidence type="ECO:0000313" key="2">
    <source>
        <dbReference type="EMBL" id="ASJ54430.1"/>
    </source>
</evidence>